<gene>
    <name evidence="1" type="ORF">SLUN_00825</name>
</gene>
<dbReference type="GeneID" id="55653838"/>
<keyword evidence="2" id="KW-1185">Reference proteome</keyword>
<dbReference type="EMBL" id="CP026304">
    <property type="protein sequence ID" value="AVZ71013.1"/>
    <property type="molecule type" value="Genomic_DNA"/>
</dbReference>
<protein>
    <submittedName>
        <fullName evidence="1">Uncharacterized protein</fullName>
    </submittedName>
</protein>
<dbReference type="RefSeq" id="WP_108146708.1">
    <property type="nucleotide sequence ID" value="NZ_CP026304.1"/>
</dbReference>
<accession>A0A2R4SVU3</accession>
<dbReference type="AlphaFoldDB" id="A0A2R4SVU3"/>
<reference evidence="1 2" key="1">
    <citation type="submission" date="2018-01" db="EMBL/GenBank/DDBJ databases">
        <title>Complete genome sequence of Streptomyces lunaelactis MM109T, a Ferroverdin A producer isolated from cave moonmilk deposits.</title>
        <authorList>
            <person name="Naome A."/>
            <person name="Martinet L."/>
            <person name="Maciejewska M."/>
            <person name="Anderssen S."/>
            <person name="Adam D."/>
            <person name="Tenconi E."/>
            <person name="Deflandre B."/>
            <person name="Arguelles-Arias A."/>
            <person name="Calusinska M."/>
            <person name="Copieters W."/>
            <person name="Karim L."/>
            <person name="Hanikenne M."/>
            <person name="Baurain D."/>
            <person name="van Wezel G."/>
            <person name="Smargiasso N."/>
            <person name="de Pauw E."/>
            <person name="Delfosse P."/>
            <person name="Rigali S."/>
        </authorList>
    </citation>
    <scope>NUCLEOTIDE SEQUENCE [LARGE SCALE GENOMIC DNA]</scope>
    <source>
        <strain evidence="1 2">MM109</strain>
    </source>
</reference>
<organism evidence="1 2">
    <name type="scientific">Streptomyces lunaelactis</name>
    <dbReference type="NCBI Taxonomy" id="1535768"/>
    <lineage>
        <taxon>Bacteria</taxon>
        <taxon>Bacillati</taxon>
        <taxon>Actinomycetota</taxon>
        <taxon>Actinomycetes</taxon>
        <taxon>Kitasatosporales</taxon>
        <taxon>Streptomycetaceae</taxon>
        <taxon>Streptomyces</taxon>
    </lineage>
</organism>
<evidence type="ECO:0000313" key="1">
    <source>
        <dbReference type="EMBL" id="AVZ71013.1"/>
    </source>
</evidence>
<name>A0A2R4SVU3_9ACTN</name>
<sequence>MTEQPVPSQSTTTWICPLHPFGHRWDDTALTCSLCGTQRTASDAVVSLLSGLTGWDTARAEQLVGQGRAELLNETADALTGRHCSPESVSVVRRLVDERLCGDCKGYGQVFEIADNGGVCATSREFP</sequence>
<dbReference type="Proteomes" id="UP000244201">
    <property type="component" value="Chromosome"/>
</dbReference>
<evidence type="ECO:0000313" key="2">
    <source>
        <dbReference type="Proteomes" id="UP000244201"/>
    </source>
</evidence>
<proteinExistence type="predicted"/>
<dbReference type="KEGG" id="slk:SLUN_00825"/>